<feature type="compositionally biased region" description="Pro residues" evidence="7">
    <location>
        <begin position="24"/>
        <end position="35"/>
    </location>
</feature>
<dbReference type="GO" id="GO:0043161">
    <property type="term" value="P:proteasome-mediated ubiquitin-dependent protein catabolic process"/>
    <property type="evidence" value="ECO:0007669"/>
    <property type="project" value="TreeGrafter"/>
</dbReference>
<feature type="repeat" description="WD" evidence="6">
    <location>
        <begin position="324"/>
        <end position="359"/>
    </location>
</feature>
<dbReference type="PROSITE" id="PS50294">
    <property type="entry name" value="WD_REPEATS_REGION"/>
    <property type="match status" value="1"/>
</dbReference>
<dbReference type="SUPFAM" id="SSF50978">
    <property type="entry name" value="WD40 repeat-like"/>
    <property type="match status" value="1"/>
</dbReference>
<evidence type="ECO:0000256" key="5">
    <source>
        <dbReference type="ARBA" id="ARBA00038344"/>
    </source>
</evidence>
<keyword evidence="2 6" id="KW-0853">WD repeat</keyword>
<dbReference type="InterPro" id="IPR001680">
    <property type="entry name" value="WD40_rpt"/>
</dbReference>
<evidence type="ECO:0000256" key="7">
    <source>
        <dbReference type="SAM" id="MobiDB-lite"/>
    </source>
</evidence>
<reference evidence="8" key="1">
    <citation type="journal article" date="2020" name="Stud. Mycol.">
        <title>101 Dothideomycetes genomes: a test case for predicting lifestyles and emergence of pathogens.</title>
        <authorList>
            <person name="Haridas S."/>
            <person name="Albert R."/>
            <person name="Binder M."/>
            <person name="Bloem J."/>
            <person name="Labutti K."/>
            <person name="Salamov A."/>
            <person name="Andreopoulos B."/>
            <person name="Baker S."/>
            <person name="Barry K."/>
            <person name="Bills G."/>
            <person name="Bluhm B."/>
            <person name="Cannon C."/>
            <person name="Castanera R."/>
            <person name="Culley D."/>
            <person name="Daum C."/>
            <person name="Ezra D."/>
            <person name="Gonzalez J."/>
            <person name="Henrissat B."/>
            <person name="Kuo A."/>
            <person name="Liang C."/>
            <person name="Lipzen A."/>
            <person name="Lutzoni F."/>
            <person name="Magnuson J."/>
            <person name="Mondo S."/>
            <person name="Nolan M."/>
            <person name="Ohm R."/>
            <person name="Pangilinan J."/>
            <person name="Park H.-J."/>
            <person name="Ramirez L."/>
            <person name="Alfaro M."/>
            <person name="Sun H."/>
            <person name="Tritt A."/>
            <person name="Yoshinaga Y."/>
            <person name="Zwiers L.-H."/>
            <person name="Turgeon B."/>
            <person name="Goodwin S."/>
            <person name="Spatafora J."/>
            <person name="Crous P."/>
            <person name="Grigoriev I."/>
        </authorList>
    </citation>
    <scope>NUCLEOTIDE SEQUENCE</scope>
    <source>
        <strain evidence="8">CBS 113979</strain>
    </source>
</reference>
<feature type="compositionally biased region" description="Polar residues" evidence="7">
    <location>
        <begin position="107"/>
        <end position="116"/>
    </location>
</feature>
<dbReference type="Gene3D" id="2.130.10.10">
    <property type="entry name" value="YVTN repeat-like/Quinoprotein amine dehydrogenase"/>
    <property type="match status" value="2"/>
</dbReference>
<evidence type="ECO:0000256" key="2">
    <source>
        <dbReference type="ARBA" id="ARBA00022574"/>
    </source>
</evidence>
<comment type="pathway">
    <text evidence="1">Protein modification; protein ubiquitination.</text>
</comment>
<dbReference type="EMBL" id="ML977184">
    <property type="protein sequence ID" value="KAF1982450.1"/>
    <property type="molecule type" value="Genomic_DNA"/>
</dbReference>
<evidence type="ECO:0000256" key="3">
    <source>
        <dbReference type="ARBA" id="ARBA00022737"/>
    </source>
</evidence>
<sequence length="715" mass="78625">MSYPLSDPPYGAAMAMPPGYMAIPSPPPSSPPPAPESRTTSRKLKKPPPITPKRFNRFFTPRTVSTRANSGSTCRAGRQLRDITQNGANRGSQLSRNHVKPERTVLFESTTEQENLPATPDLSSGRKRKGFLSPESSPIQPSPSKRARSYSPLPTITDVDEEVPSNEPERSVHPLENTLPIPIKKVRTSTPSFRVLDRSFGGLRGLGRSGVIDHCTDWQSQTANFYSNPTDSHTFHKYGLPFSAASCKTNSLIAIGFEEGNIRLIDPSRNAAASFSIPFLDFAPHPNAVMDMEFSHDDLSLATASGDQSARVIDMRTQQVKYILSGHRTSVKQVRYQPGNDQILATSSRDGSVRLWDLRYQGAAIVVDPPQANTATRATSFANIPAAHADWASGSMLRPTVGSMGDSRDAPRKGEPPSRRGDVSVTALSFLSAEREHLFLTASEASTCVKLWDIRSRYSRQGPAVPIASTQQPDSHSTHRHFGVTSIVIGGDSSRLYALSRDSTVYAYSTNHLVLGHAPELSRPASQKPPSMNENKSGLGPLYGFRHPKCHTTSFYVKAALRPASGDKPEMLAVASGDGCPVLFPTDETFLKRKQAQQDREDVEHTNHQAMPATPTFARPGLNGTRSSRFASRLIDTIPIYEHGTALVRGHEREVSGLTWTYEGDLVSTSDDYNARRWREDQQEARKLRMAGEEGGIRWNCGWAEVDESFDDEDE</sequence>
<feature type="compositionally biased region" description="Polar residues" evidence="7">
    <location>
        <begin position="82"/>
        <end position="96"/>
    </location>
</feature>
<feature type="compositionally biased region" description="Low complexity" evidence="7">
    <location>
        <begin position="8"/>
        <end position="22"/>
    </location>
</feature>
<dbReference type="SMART" id="SM00320">
    <property type="entry name" value="WD40"/>
    <property type="match status" value="6"/>
</dbReference>
<feature type="repeat" description="WD" evidence="6">
    <location>
        <begin position="282"/>
        <end position="323"/>
    </location>
</feature>
<dbReference type="InterPro" id="IPR051865">
    <property type="entry name" value="WD-repeat_CDT2_adapter"/>
</dbReference>
<evidence type="ECO:0000256" key="4">
    <source>
        <dbReference type="ARBA" id="ARBA00022786"/>
    </source>
</evidence>
<feature type="compositionally biased region" description="Low complexity" evidence="7">
    <location>
        <begin position="133"/>
        <end position="144"/>
    </location>
</feature>
<dbReference type="PROSITE" id="PS50082">
    <property type="entry name" value="WD_REPEATS_2"/>
    <property type="match status" value="2"/>
</dbReference>
<organism evidence="8 9">
    <name type="scientific">Aulographum hederae CBS 113979</name>
    <dbReference type="NCBI Taxonomy" id="1176131"/>
    <lineage>
        <taxon>Eukaryota</taxon>
        <taxon>Fungi</taxon>
        <taxon>Dikarya</taxon>
        <taxon>Ascomycota</taxon>
        <taxon>Pezizomycotina</taxon>
        <taxon>Dothideomycetes</taxon>
        <taxon>Pleosporomycetidae</taxon>
        <taxon>Aulographales</taxon>
        <taxon>Aulographaceae</taxon>
    </lineage>
</organism>
<dbReference type="PROSITE" id="PS00678">
    <property type="entry name" value="WD_REPEATS_1"/>
    <property type="match status" value="1"/>
</dbReference>
<feature type="region of interest" description="Disordered" evidence="7">
    <location>
        <begin position="1"/>
        <end position="176"/>
    </location>
</feature>
<keyword evidence="3" id="KW-0677">Repeat</keyword>
<dbReference type="InterPro" id="IPR019775">
    <property type="entry name" value="WD40_repeat_CS"/>
</dbReference>
<keyword evidence="4" id="KW-0833">Ubl conjugation pathway</keyword>
<dbReference type="Proteomes" id="UP000800041">
    <property type="component" value="Unassembled WGS sequence"/>
</dbReference>
<evidence type="ECO:0000313" key="8">
    <source>
        <dbReference type="EMBL" id="KAF1982450.1"/>
    </source>
</evidence>
<accession>A0A6G1GNR2</accession>
<dbReference type="InterPro" id="IPR036322">
    <property type="entry name" value="WD40_repeat_dom_sf"/>
</dbReference>
<dbReference type="PANTHER" id="PTHR22852:SF0">
    <property type="entry name" value="DENTICLELESS PROTEIN HOMOLOG"/>
    <property type="match status" value="1"/>
</dbReference>
<dbReference type="AlphaFoldDB" id="A0A6G1GNR2"/>
<keyword evidence="9" id="KW-1185">Reference proteome</keyword>
<evidence type="ECO:0000313" key="9">
    <source>
        <dbReference type="Proteomes" id="UP000800041"/>
    </source>
</evidence>
<dbReference type="PANTHER" id="PTHR22852">
    <property type="entry name" value="LETHAL 2 DENTICLELESS PROTEIN RETINOIC ACID-REGULATED NUCLEAR MATRIX-ASSOCIATED PROTEIN"/>
    <property type="match status" value="1"/>
</dbReference>
<dbReference type="InterPro" id="IPR015943">
    <property type="entry name" value="WD40/YVTN_repeat-like_dom_sf"/>
</dbReference>
<dbReference type="OrthoDB" id="2096344at2759"/>
<feature type="region of interest" description="Disordered" evidence="7">
    <location>
        <begin position="399"/>
        <end position="422"/>
    </location>
</feature>
<name>A0A6G1GNR2_9PEZI</name>
<evidence type="ECO:0000256" key="1">
    <source>
        <dbReference type="ARBA" id="ARBA00004906"/>
    </source>
</evidence>
<proteinExistence type="inferred from homology"/>
<feature type="compositionally biased region" description="Polar residues" evidence="7">
    <location>
        <begin position="62"/>
        <end position="73"/>
    </location>
</feature>
<evidence type="ECO:0000256" key="6">
    <source>
        <dbReference type="PROSITE-ProRule" id="PRU00221"/>
    </source>
</evidence>
<dbReference type="GO" id="GO:0030674">
    <property type="term" value="F:protein-macromolecule adaptor activity"/>
    <property type="evidence" value="ECO:0007669"/>
    <property type="project" value="TreeGrafter"/>
</dbReference>
<feature type="compositionally biased region" description="Basic and acidic residues" evidence="7">
    <location>
        <begin position="406"/>
        <end position="422"/>
    </location>
</feature>
<gene>
    <name evidence="8" type="ORF">K402DRAFT_448690</name>
</gene>
<comment type="similarity">
    <text evidence="5">Belongs to the WD repeat cdt2 family.</text>
</comment>
<protein>
    <submittedName>
        <fullName evidence="8">WD40 repeat-like protein</fullName>
    </submittedName>
</protein>
<dbReference type="GO" id="GO:0005634">
    <property type="term" value="C:nucleus"/>
    <property type="evidence" value="ECO:0007669"/>
    <property type="project" value="TreeGrafter"/>
</dbReference>
<dbReference type="Pfam" id="PF00400">
    <property type="entry name" value="WD40"/>
    <property type="match status" value="2"/>
</dbReference>
<feature type="region of interest" description="Disordered" evidence="7">
    <location>
        <begin position="604"/>
        <end position="623"/>
    </location>
</feature>